<organism evidence="4 5">
    <name type="scientific">Embleya hyalina</name>
    <dbReference type="NCBI Taxonomy" id="516124"/>
    <lineage>
        <taxon>Bacteria</taxon>
        <taxon>Bacillati</taxon>
        <taxon>Actinomycetota</taxon>
        <taxon>Actinomycetes</taxon>
        <taxon>Kitasatosporales</taxon>
        <taxon>Streptomycetaceae</taxon>
        <taxon>Embleya</taxon>
    </lineage>
</organism>
<dbReference type="SMART" id="SM00421">
    <property type="entry name" value="HTH_LUXR"/>
    <property type="match status" value="1"/>
</dbReference>
<dbReference type="PANTHER" id="PTHR16305">
    <property type="entry name" value="TESTICULAR SOLUBLE ADENYLYL CYCLASE"/>
    <property type="match status" value="1"/>
</dbReference>
<sequence>MGGACEDGPVTDVGWDAALVGRGEEVARLEEALGRGRSGDPCAVLVAGDAGVGKTRLLAEAAARAAGAGMTVLTGHCVDLGDVGLPYLPFVEVLRRLEADERHADVLAAHPAVERLLRAGGGKEHAGDMPDSGVRLRLLEDVAGLLGDLAEQAPVLLVVEDLHWADQSTRDLLRFLLSRLLPQRPGAAGYQRLTVLVSYRSDDLHRRHPLRPLLAELVRLPSVGRLDLRPMDDDDVARLVRGLAADPLPEHTVRAIVERAEGNAFYAQELRAATDDIDGGVPSGLAEVLLTRIEQMSGVAQRVLRTAAVAGRRVEHGLLRDAVELPDDELETALREAVGRHLLVAGEGDTYAFRHALTREAAYADLLPGERVRIHGVFARLLGEPGRRAGSSAERAHHHRAGHDLPGALSASVEAADAAARMGAPAEEMRRLEAALEVWDAVPDARELVDSDDVTLMMRASAAAVRAGEAHRAVAFARSALDRVGEHADVDLAVTVRYTLASSLMNVDNLHAAFEYSSQALAMIPADPPSRTWLWAAATHIQAAYYLNDDETARRLGHQLLAAAEELGTDDALADAIISLTGLEWGSRQDPEGRERLSQARHLAHKSGNTAIELRALFNLAMGSFESGRLAESLGWLDEGLELARRTTRSTSPYPLDMRYLRAQLLYTLGRWDEALEVVPEAVPSAFRHVAEAALYVPLGRGEPGVAERARALFEERPFNWMGTLIGSLVLIDEAAWRGDSTAAAEWARRALDALSEDRNPFPDAGIRISALALSAIGDAATESRAAGDTEAAAREVARAEQFIERARTTMSWPNRRFPRTGPESVAWLSRAEAEWARVRGEVDVALWEKTAEAYGYGNVFERARSELRLAQALVAADRREEATALAQRVRETAERLGAVPLRDAVDAMVRRARLAGSAAPADEVTLTAREREVLELLARGLSNRQIGEELYISAKTASVHVSNIMAKVGASRRTEAVALARRGGLIPD</sequence>
<dbReference type="GO" id="GO:0006355">
    <property type="term" value="P:regulation of DNA-templated transcription"/>
    <property type="evidence" value="ECO:0007669"/>
    <property type="project" value="InterPro"/>
</dbReference>
<dbReference type="GO" id="GO:0003677">
    <property type="term" value="F:DNA binding"/>
    <property type="evidence" value="ECO:0007669"/>
    <property type="project" value="InterPro"/>
</dbReference>
<evidence type="ECO:0000256" key="1">
    <source>
        <dbReference type="ARBA" id="ARBA00022741"/>
    </source>
</evidence>
<comment type="caution">
    <text evidence="4">The sequence shown here is derived from an EMBL/GenBank/DDBJ whole genome shotgun (WGS) entry which is preliminary data.</text>
</comment>
<dbReference type="SUPFAM" id="SSF48452">
    <property type="entry name" value="TPR-like"/>
    <property type="match status" value="1"/>
</dbReference>
<dbReference type="SUPFAM" id="SSF52540">
    <property type="entry name" value="P-loop containing nucleoside triphosphate hydrolases"/>
    <property type="match status" value="1"/>
</dbReference>
<gene>
    <name evidence="4" type="ORF">EHYA_07962</name>
</gene>
<dbReference type="Pfam" id="PF13191">
    <property type="entry name" value="AAA_16"/>
    <property type="match status" value="1"/>
</dbReference>
<reference evidence="4 5" key="1">
    <citation type="submission" date="2018-12" db="EMBL/GenBank/DDBJ databases">
        <title>Draft genome sequence of Embleya hyalina NBRC 13850T.</title>
        <authorList>
            <person name="Komaki H."/>
            <person name="Hosoyama A."/>
            <person name="Kimura A."/>
            <person name="Ichikawa N."/>
            <person name="Tamura T."/>
        </authorList>
    </citation>
    <scope>NUCLEOTIDE SEQUENCE [LARGE SCALE GENOMIC DNA]</scope>
    <source>
        <strain evidence="4 5">NBRC 13850</strain>
    </source>
</reference>
<dbReference type="Proteomes" id="UP000286931">
    <property type="component" value="Unassembled WGS sequence"/>
</dbReference>
<evidence type="ECO:0000259" key="3">
    <source>
        <dbReference type="PROSITE" id="PS50043"/>
    </source>
</evidence>
<evidence type="ECO:0000313" key="5">
    <source>
        <dbReference type="Proteomes" id="UP000286931"/>
    </source>
</evidence>
<evidence type="ECO:0000313" key="4">
    <source>
        <dbReference type="EMBL" id="GCE00237.1"/>
    </source>
</evidence>
<dbReference type="PROSITE" id="PS50043">
    <property type="entry name" value="HTH_LUXR_2"/>
    <property type="match status" value="1"/>
</dbReference>
<evidence type="ECO:0000256" key="2">
    <source>
        <dbReference type="ARBA" id="ARBA00022840"/>
    </source>
</evidence>
<dbReference type="InterPro" id="IPR036388">
    <property type="entry name" value="WH-like_DNA-bd_sf"/>
</dbReference>
<keyword evidence="1" id="KW-0547">Nucleotide-binding</keyword>
<dbReference type="Gene3D" id="1.10.10.10">
    <property type="entry name" value="Winged helix-like DNA-binding domain superfamily/Winged helix DNA-binding domain"/>
    <property type="match status" value="1"/>
</dbReference>
<dbReference type="InterPro" id="IPR011990">
    <property type="entry name" value="TPR-like_helical_dom_sf"/>
</dbReference>
<dbReference type="InterPro" id="IPR027417">
    <property type="entry name" value="P-loop_NTPase"/>
</dbReference>
<dbReference type="InterPro" id="IPR000792">
    <property type="entry name" value="Tscrpt_reg_LuxR_C"/>
</dbReference>
<accession>A0A401Z056</accession>
<dbReference type="SUPFAM" id="SSF46894">
    <property type="entry name" value="C-terminal effector domain of the bipartite response regulators"/>
    <property type="match status" value="1"/>
</dbReference>
<dbReference type="PRINTS" id="PR00038">
    <property type="entry name" value="HTHLUXR"/>
</dbReference>
<dbReference type="PANTHER" id="PTHR16305:SF35">
    <property type="entry name" value="TRANSCRIPTIONAL ACTIVATOR DOMAIN"/>
    <property type="match status" value="1"/>
</dbReference>
<dbReference type="GO" id="GO:0005524">
    <property type="term" value="F:ATP binding"/>
    <property type="evidence" value="ECO:0007669"/>
    <property type="project" value="UniProtKB-KW"/>
</dbReference>
<dbReference type="Pfam" id="PF00196">
    <property type="entry name" value="GerE"/>
    <property type="match status" value="1"/>
</dbReference>
<dbReference type="CDD" id="cd06170">
    <property type="entry name" value="LuxR_C_like"/>
    <property type="match status" value="1"/>
</dbReference>
<feature type="domain" description="HTH luxR-type" evidence="3">
    <location>
        <begin position="920"/>
        <end position="985"/>
    </location>
</feature>
<keyword evidence="2" id="KW-0067">ATP-binding</keyword>
<dbReference type="EMBL" id="BIFH01000038">
    <property type="protein sequence ID" value="GCE00237.1"/>
    <property type="molecule type" value="Genomic_DNA"/>
</dbReference>
<name>A0A401Z056_9ACTN</name>
<keyword evidence="5" id="KW-1185">Reference proteome</keyword>
<dbReference type="GO" id="GO:0004016">
    <property type="term" value="F:adenylate cyclase activity"/>
    <property type="evidence" value="ECO:0007669"/>
    <property type="project" value="TreeGrafter"/>
</dbReference>
<dbReference type="Gene3D" id="1.25.40.10">
    <property type="entry name" value="Tetratricopeptide repeat domain"/>
    <property type="match status" value="2"/>
</dbReference>
<dbReference type="InterPro" id="IPR016032">
    <property type="entry name" value="Sig_transdc_resp-reg_C-effctor"/>
</dbReference>
<proteinExistence type="predicted"/>
<protein>
    <submittedName>
        <fullName evidence="4">LuxR family transcriptional regulator</fullName>
    </submittedName>
</protein>
<dbReference type="GO" id="GO:0005737">
    <property type="term" value="C:cytoplasm"/>
    <property type="evidence" value="ECO:0007669"/>
    <property type="project" value="TreeGrafter"/>
</dbReference>
<dbReference type="Gene3D" id="3.40.50.300">
    <property type="entry name" value="P-loop containing nucleotide triphosphate hydrolases"/>
    <property type="match status" value="1"/>
</dbReference>
<dbReference type="InterPro" id="IPR041664">
    <property type="entry name" value="AAA_16"/>
</dbReference>
<dbReference type="AlphaFoldDB" id="A0A401Z056"/>